<dbReference type="Pfam" id="PF10983">
    <property type="entry name" value="DUF2793"/>
    <property type="match status" value="1"/>
</dbReference>
<evidence type="ECO:0000313" key="1">
    <source>
        <dbReference type="EMBL" id="QDY68930.1"/>
    </source>
</evidence>
<dbReference type="OrthoDB" id="564699at2"/>
<reference evidence="1 2" key="1">
    <citation type="submission" date="2019-07" db="EMBL/GenBank/DDBJ databases">
        <title>Litoreibacter alkalisoli sp. nov., isolated from saline-alkaline soil.</title>
        <authorList>
            <person name="Wang S."/>
            <person name="Xu L."/>
            <person name="Xing Y.-T."/>
            <person name="Sun J.-Q."/>
        </authorList>
    </citation>
    <scope>NUCLEOTIDE SEQUENCE [LARGE SCALE GENOMIC DNA]</scope>
    <source>
        <strain evidence="1 2">LN3S51</strain>
    </source>
</reference>
<dbReference type="RefSeq" id="WP_146364047.1">
    <property type="nucleotide sequence ID" value="NZ_CP042261.1"/>
</dbReference>
<dbReference type="Proteomes" id="UP000318483">
    <property type="component" value="Chromosome"/>
</dbReference>
<proteinExistence type="predicted"/>
<dbReference type="AlphaFoldDB" id="A0A5B8J3R4"/>
<protein>
    <submittedName>
        <fullName evidence="1">DUF2793 domain-containing protein</fullName>
    </submittedName>
</protein>
<sequence length="237" mass="24962">MSKTANLKISLLSASQAQKHVTVNEALVVLDAFCQAELVSISQTSPVPLPMEGQAYGIPLGASGDWADQDGRVAVFLNNGWIFCDPRPGWRVWVADVGRYALFDGVDWNIQAVACSEGGASTVVELIEFDHEISEGVANSTAVGIPASSLVFGVTGRVLDEVQGNLTSWKIGVSGGDDRYGNSLGLAKNSWAMGLSGQPLAYYSDTPLKLSAVGGTFSGGQVRLAIHLLRLGIPRAV</sequence>
<evidence type="ECO:0000313" key="2">
    <source>
        <dbReference type="Proteomes" id="UP000318483"/>
    </source>
</evidence>
<name>A0A5B8J3R4_9RHOB</name>
<dbReference type="EMBL" id="CP042261">
    <property type="protein sequence ID" value="QDY68930.1"/>
    <property type="molecule type" value="Genomic_DNA"/>
</dbReference>
<gene>
    <name evidence="1" type="ORF">FPZ52_04305</name>
</gene>
<dbReference type="InterPro" id="IPR021251">
    <property type="entry name" value="DUF2793"/>
</dbReference>
<accession>A0A5B8J3R4</accession>
<organism evidence="1 2">
    <name type="scientific">Qingshengfaniella alkalisoli</name>
    <dbReference type="NCBI Taxonomy" id="2599296"/>
    <lineage>
        <taxon>Bacteria</taxon>
        <taxon>Pseudomonadati</taxon>
        <taxon>Pseudomonadota</taxon>
        <taxon>Alphaproteobacteria</taxon>
        <taxon>Rhodobacterales</taxon>
        <taxon>Paracoccaceae</taxon>
        <taxon>Qingshengfaniella</taxon>
    </lineage>
</organism>
<dbReference type="KEGG" id="lit:FPZ52_04305"/>
<keyword evidence="2" id="KW-1185">Reference proteome</keyword>